<feature type="chain" id="PRO_5045485167" evidence="2">
    <location>
        <begin position="26"/>
        <end position="250"/>
    </location>
</feature>
<evidence type="ECO:0000256" key="1">
    <source>
        <dbReference type="SAM" id="MobiDB-lite"/>
    </source>
</evidence>
<dbReference type="Proteomes" id="UP001320876">
    <property type="component" value="Unassembled WGS sequence"/>
</dbReference>
<evidence type="ECO:0000313" key="4">
    <source>
        <dbReference type="Proteomes" id="UP001320876"/>
    </source>
</evidence>
<name>A0ABT3GSZ5_9BACT</name>
<organism evidence="3 4">
    <name type="scientific">Luteolibacter arcticus</name>
    <dbReference type="NCBI Taxonomy" id="1581411"/>
    <lineage>
        <taxon>Bacteria</taxon>
        <taxon>Pseudomonadati</taxon>
        <taxon>Verrucomicrobiota</taxon>
        <taxon>Verrucomicrobiia</taxon>
        <taxon>Verrucomicrobiales</taxon>
        <taxon>Verrucomicrobiaceae</taxon>
        <taxon>Luteolibacter</taxon>
    </lineage>
</organism>
<proteinExistence type="predicted"/>
<keyword evidence="2" id="KW-0732">Signal</keyword>
<accession>A0ABT3GSZ5</accession>
<comment type="caution">
    <text evidence="3">The sequence shown here is derived from an EMBL/GenBank/DDBJ whole genome shotgun (WGS) entry which is preliminary data.</text>
</comment>
<evidence type="ECO:0000256" key="2">
    <source>
        <dbReference type="SAM" id="SignalP"/>
    </source>
</evidence>
<reference evidence="3 4" key="1">
    <citation type="submission" date="2022-10" db="EMBL/GenBank/DDBJ databases">
        <title>Luteolibacter arcticus strain CCTCC AB 2014275, whole genome shotgun sequencing project.</title>
        <authorList>
            <person name="Zhao G."/>
            <person name="Shen L."/>
        </authorList>
    </citation>
    <scope>NUCLEOTIDE SEQUENCE [LARGE SCALE GENOMIC DNA]</scope>
    <source>
        <strain evidence="3 4">CCTCC AB 2014275</strain>
    </source>
</reference>
<gene>
    <name evidence="3" type="ORF">OKA05_29165</name>
</gene>
<keyword evidence="4" id="KW-1185">Reference proteome</keyword>
<protein>
    <submittedName>
        <fullName evidence="3">Uncharacterized protein</fullName>
    </submittedName>
</protein>
<feature type="signal peptide" evidence="2">
    <location>
        <begin position="1"/>
        <end position="25"/>
    </location>
</feature>
<dbReference type="RefSeq" id="WP_264490767.1">
    <property type="nucleotide sequence ID" value="NZ_JAPDDT010000035.1"/>
</dbReference>
<evidence type="ECO:0000313" key="3">
    <source>
        <dbReference type="EMBL" id="MCW1926659.1"/>
    </source>
</evidence>
<feature type="region of interest" description="Disordered" evidence="1">
    <location>
        <begin position="225"/>
        <end position="250"/>
    </location>
</feature>
<sequence length="250" mass="27306">MKRMKALVMYLVFSLLAALPGEARAVRSLEMKALMKESALVFAGRVKSVAPSGLTTVLTYPTWDGLVFEWLKVEVEVLEPMKGVKKAQVVRTMMLSMRGEGLVINGPGVVEPKVGRLYLLCLLPTTTAGVYASITAPFDDDEGVFLLDRKGWTDGATYYDEKGKETPFHKQDDKNAALWHLVDRKGAIVPAGAEAIRKSYAAELATPAPKDSVIHLKWKKEEGRGGWQWNVPDEGGKGKKSKGSTGPASK</sequence>
<dbReference type="EMBL" id="JAPDDT010000035">
    <property type="protein sequence ID" value="MCW1926659.1"/>
    <property type="molecule type" value="Genomic_DNA"/>
</dbReference>